<sequence>MCQSQRGGHGLSGDGSSSIGLSNFQEVRKFLRSVVTGLDIGPDKVRIGLAQYSDETYQEFLLKDHMDKTSLLEAVDTFKYRTGGTETGKAIDFLRTQYFTEEAGSRAGKRVPQIAVVIKDGDSTDDVIAPAQRLRQQGVIVFGIGVGAANLQELESIANWPPEHFLSSISNYAALQKLKDRLLKTVCISVEDQKQALAERFADIFFLVDSGVTAAEFQQIRSILTRLANQLNIGASAYRLGWAQYGREVTEEYLLNARQTRIETLNGLKRLRQRKLQPNEPRNLGKALMYASTNLFTSDAGSRAEQGYRQFLVVISGKDSDDPYFTEEAGSRAGKRVPQIAVVIKDGDSRTILIAPAQRLRQQGVIVFGIGVGAANLQELESIANWPPEHTSCPPSKLKDRLLKTVCISVEDQKQALAERFADIFFLVDSGVTAAEFQQIRSILTRLANQLNIGASAYRLGWAQYGQVKEEYLLNAHQTRIETLNGLKRLRQRKLQPNEPRNLGKR</sequence>
<dbReference type="InterPro" id="IPR036465">
    <property type="entry name" value="vWFA_dom_sf"/>
</dbReference>
<keyword evidence="3" id="KW-0732">Signal</keyword>
<dbReference type="InterPro" id="IPR050525">
    <property type="entry name" value="ECM_Assembly_Org"/>
</dbReference>
<proteinExistence type="predicted"/>
<keyword evidence="2" id="KW-0964">Secreted</keyword>
<dbReference type="PANTHER" id="PTHR24020">
    <property type="entry name" value="COLLAGEN ALPHA"/>
    <property type="match status" value="1"/>
</dbReference>
<evidence type="ECO:0000313" key="8">
    <source>
        <dbReference type="Proteomes" id="UP000518266"/>
    </source>
</evidence>
<keyword evidence="8" id="KW-1185">Reference proteome</keyword>
<dbReference type="Proteomes" id="UP000518266">
    <property type="component" value="Unassembled WGS sequence"/>
</dbReference>
<dbReference type="PROSITE" id="PS50234">
    <property type="entry name" value="VWFA"/>
    <property type="match status" value="3"/>
</dbReference>
<keyword evidence="4" id="KW-0677">Repeat</keyword>
<dbReference type="SUPFAM" id="SSF53300">
    <property type="entry name" value="vWA-like"/>
    <property type="match status" value="3"/>
</dbReference>
<dbReference type="AlphaFoldDB" id="A0A7J5XPI9"/>
<dbReference type="PANTHER" id="PTHR24020:SF86">
    <property type="entry name" value="COLLAGEN, TYPE VI, ALPHA 4"/>
    <property type="match status" value="1"/>
</dbReference>
<evidence type="ECO:0000313" key="7">
    <source>
        <dbReference type="EMBL" id="KAF3839045.1"/>
    </source>
</evidence>
<protein>
    <recommendedName>
        <fullName evidence="6">VWFA domain-containing protein</fullName>
    </recommendedName>
</protein>
<dbReference type="FunFam" id="3.40.50.410:FF:000004">
    <property type="entry name" value="collagen alpha-6(VI) chain"/>
    <property type="match status" value="1"/>
</dbReference>
<accession>A0A7J5XPI9</accession>
<dbReference type="OrthoDB" id="8958949at2759"/>
<evidence type="ECO:0000256" key="3">
    <source>
        <dbReference type="ARBA" id="ARBA00022729"/>
    </source>
</evidence>
<organism evidence="7 8">
    <name type="scientific">Dissostichus mawsoni</name>
    <name type="common">Antarctic cod</name>
    <dbReference type="NCBI Taxonomy" id="36200"/>
    <lineage>
        <taxon>Eukaryota</taxon>
        <taxon>Metazoa</taxon>
        <taxon>Chordata</taxon>
        <taxon>Craniata</taxon>
        <taxon>Vertebrata</taxon>
        <taxon>Euteleostomi</taxon>
        <taxon>Actinopterygii</taxon>
        <taxon>Neopterygii</taxon>
        <taxon>Teleostei</taxon>
        <taxon>Neoteleostei</taxon>
        <taxon>Acanthomorphata</taxon>
        <taxon>Eupercaria</taxon>
        <taxon>Perciformes</taxon>
        <taxon>Notothenioidei</taxon>
        <taxon>Nototheniidae</taxon>
        <taxon>Dissostichus</taxon>
    </lineage>
</organism>
<dbReference type="SMART" id="SM00327">
    <property type="entry name" value="VWA"/>
    <property type="match status" value="2"/>
</dbReference>
<keyword evidence="5" id="KW-0325">Glycoprotein</keyword>
<evidence type="ECO:0000256" key="5">
    <source>
        <dbReference type="ARBA" id="ARBA00023180"/>
    </source>
</evidence>
<dbReference type="EMBL" id="JAAKFY010000021">
    <property type="protein sequence ID" value="KAF3839045.1"/>
    <property type="molecule type" value="Genomic_DNA"/>
</dbReference>
<feature type="domain" description="VWFA" evidence="6">
    <location>
        <begin position="203"/>
        <end position="424"/>
    </location>
</feature>
<dbReference type="Gene3D" id="3.40.50.410">
    <property type="entry name" value="von Willebrand factor, type A domain"/>
    <property type="match status" value="4"/>
</dbReference>
<feature type="domain" description="VWFA" evidence="6">
    <location>
        <begin position="423"/>
        <end position="506"/>
    </location>
</feature>
<feature type="domain" description="VWFA" evidence="6">
    <location>
        <begin position="14"/>
        <end position="182"/>
    </location>
</feature>
<comment type="caution">
    <text evidence="7">The sequence shown here is derived from an EMBL/GenBank/DDBJ whole genome shotgun (WGS) entry which is preliminary data.</text>
</comment>
<name>A0A7J5XPI9_DISMA</name>
<dbReference type="GO" id="GO:0005615">
    <property type="term" value="C:extracellular space"/>
    <property type="evidence" value="ECO:0007669"/>
    <property type="project" value="TreeGrafter"/>
</dbReference>
<comment type="subcellular location">
    <subcellularLocation>
        <location evidence="1">Secreted</location>
    </subcellularLocation>
</comment>
<evidence type="ECO:0000256" key="2">
    <source>
        <dbReference type="ARBA" id="ARBA00022525"/>
    </source>
</evidence>
<gene>
    <name evidence="7" type="ORF">F7725_017762</name>
</gene>
<reference evidence="7 8" key="1">
    <citation type="submission" date="2020-03" db="EMBL/GenBank/DDBJ databases">
        <title>Dissostichus mawsoni Genome sequencing and assembly.</title>
        <authorList>
            <person name="Park H."/>
        </authorList>
    </citation>
    <scope>NUCLEOTIDE SEQUENCE [LARGE SCALE GENOMIC DNA]</scope>
    <source>
        <strain evidence="7">DM0001</strain>
        <tissue evidence="7">Muscle</tissue>
    </source>
</reference>
<dbReference type="InterPro" id="IPR002035">
    <property type="entry name" value="VWF_A"/>
</dbReference>
<evidence type="ECO:0000256" key="1">
    <source>
        <dbReference type="ARBA" id="ARBA00004613"/>
    </source>
</evidence>
<dbReference type="CDD" id="cd01472">
    <property type="entry name" value="vWA_collagen"/>
    <property type="match status" value="1"/>
</dbReference>
<dbReference type="Pfam" id="PF00092">
    <property type="entry name" value="VWA"/>
    <property type="match status" value="4"/>
</dbReference>
<evidence type="ECO:0000256" key="4">
    <source>
        <dbReference type="ARBA" id="ARBA00022737"/>
    </source>
</evidence>
<evidence type="ECO:0000259" key="6">
    <source>
        <dbReference type="PROSITE" id="PS50234"/>
    </source>
</evidence>